<dbReference type="InterPro" id="IPR032675">
    <property type="entry name" value="LRR_dom_sf"/>
</dbReference>
<evidence type="ECO:0000256" key="1">
    <source>
        <dbReference type="SAM" id="MobiDB-lite"/>
    </source>
</evidence>
<sequence length="313" mass="32989">MKSTNTNAVLVPLLSVLYLASLLFLMVSAQTDETNSTVTGETNSTDVEGIALLFNTFPLLGVLSPGDPCLPAPFPWVECNSEDTPRITALNLGSYSSVVGVQLPDFSAMDALETIDLSNDFLVLDFPDFLADFPKLKVLNLANVLFSGTVPTSSRDKSKNKTLKLMLTGLGTTLCFSDDDVCQVEPGTGTNGGTSTGNDGLTTTSFTPTPVKSRKNKTVPIALGTGIPIFVIFWAIVAYLAVNHQKRKITAAAGGQMNGTSGSATPMYGNTMSPYPLLSGVNFQDIESVAQNILPGDQGVNTDQQTHPGVLAG</sequence>
<keyword evidence="2" id="KW-0812">Transmembrane</keyword>
<dbReference type="Gene3D" id="3.80.10.10">
    <property type="entry name" value="Ribonuclease Inhibitor"/>
    <property type="match status" value="1"/>
</dbReference>
<keyword evidence="3" id="KW-0732">Signal</keyword>
<accession>A0A4Y7KTT5</accession>
<dbReference type="STRING" id="3469.A0A4Y7KTT5"/>
<evidence type="ECO:0008006" key="6">
    <source>
        <dbReference type="Google" id="ProtNLM"/>
    </source>
</evidence>
<keyword evidence="2" id="KW-0472">Membrane</keyword>
<dbReference type="AlphaFoldDB" id="A0A4Y7KTT5"/>
<evidence type="ECO:0000313" key="5">
    <source>
        <dbReference type="Proteomes" id="UP000316621"/>
    </source>
</evidence>
<reference evidence="4 5" key="1">
    <citation type="journal article" date="2018" name="Science">
        <title>The opium poppy genome and morphinan production.</title>
        <authorList>
            <person name="Guo L."/>
            <person name="Winzer T."/>
            <person name="Yang X."/>
            <person name="Li Y."/>
            <person name="Ning Z."/>
            <person name="He Z."/>
            <person name="Teodor R."/>
            <person name="Lu Y."/>
            <person name="Bowser T.A."/>
            <person name="Graham I.A."/>
            <person name="Ye K."/>
        </authorList>
    </citation>
    <scope>NUCLEOTIDE SEQUENCE [LARGE SCALE GENOMIC DNA]</scope>
    <source>
        <strain evidence="5">cv. HN1</strain>
        <tissue evidence="4">Leaves</tissue>
    </source>
</reference>
<feature type="signal peptide" evidence="3">
    <location>
        <begin position="1"/>
        <end position="29"/>
    </location>
</feature>
<organism evidence="4 5">
    <name type="scientific">Papaver somniferum</name>
    <name type="common">Opium poppy</name>
    <dbReference type="NCBI Taxonomy" id="3469"/>
    <lineage>
        <taxon>Eukaryota</taxon>
        <taxon>Viridiplantae</taxon>
        <taxon>Streptophyta</taxon>
        <taxon>Embryophyta</taxon>
        <taxon>Tracheophyta</taxon>
        <taxon>Spermatophyta</taxon>
        <taxon>Magnoliopsida</taxon>
        <taxon>Ranunculales</taxon>
        <taxon>Papaveraceae</taxon>
        <taxon>Papaveroideae</taxon>
        <taxon>Papaver</taxon>
    </lineage>
</organism>
<dbReference type="SUPFAM" id="SSF52058">
    <property type="entry name" value="L domain-like"/>
    <property type="match status" value="1"/>
</dbReference>
<proteinExistence type="predicted"/>
<evidence type="ECO:0000313" key="4">
    <source>
        <dbReference type="EMBL" id="RZC76197.1"/>
    </source>
</evidence>
<dbReference type="Proteomes" id="UP000316621">
    <property type="component" value="Chromosome 9"/>
</dbReference>
<feature type="compositionally biased region" description="Low complexity" evidence="1">
    <location>
        <begin position="196"/>
        <end position="205"/>
    </location>
</feature>
<evidence type="ECO:0000256" key="3">
    <source>
        <dbReference type="SAM" id="SignalP"/>
    </source>
</evidence>
<protein>
    <recommendedName>
        <fullName evidence="6">Leucine-rich repeat-containing N-terminal plant-type domain-containing protein</fullName>
    </recommendedName>
</protein>
<dbReference type="Gramene" id="RZC76197">
    <property type="protein sequence ID" value="RZC76197"/>
    <property type="gene ID" value="C5167_001173"/>
</dbReference>
<feature type="transmembrane region" description="Helical" evidence="2">
    <location>
        <begin position="221"/>
        <end position="242"/>
    </location>
</feature>
<keyword evidence="5" id="KW-1185">Reference proteome</keyword>
<feature type="region of interest" description="Disordered" evidence="1">
    <location>
        <begin position="187"/>
        <end position="213"/>
    </location>
</feature>
<name>A0A4Y7KTT5_PAPSO</name>
<feature type="chain" id="PRO_5021417174" description="Leucine-rich repeat-containing N-terminal plant-type domain-containing protein" evidence="3">
    <location>
        <begin position="30"/>
        <end position="313"/>
    </location>
</feature>
<dbReference type="PANTHER" id="PTHR45631:SF44">
    <property type="entry name" value="CARBOHYDRATE-BINDING PROTEIN OF THE ER PROTEIN"/>
    <property type="match status" value="1"/>
</dbReference>
<dbReference type="OrthoDB" id="1918459at2759"/>
<gene>
    <name evidence="4" type="ORF">C5167_001173</name>
</gene>
<dbReference type="EMBL" id="CM010723">
    <property type="protein sequence ID" value="RZC76197.1"/>
    <property type="molecule type" value="Genomic_DNA"/>
</dbReference>
<evidence type="ECO:0000256" key="2">
    <source>
        <dbReference type="SAM" id="Phobius"/>
    </source>
</evidence>
<keyword evidence="2" id="KW-1133">Transmembrane helix</keyword>
<dbReference type="PANTHER" id="PTHR45631">
    <property type="entry name" value="OS07G0107800 PROTEIN-RELATED"/>
    <property type="match status" value="1"/>
</dbReference>